<comment type="catalytic activity">
    <reaction evidence="6 15">
        <text>N-terminal L-arginyl-[protein] + L-leucyl-tRNA(Leu) = N-terminal L-leucyl-L-arginyl-[protein] + tRNA(Leu) + H(+)</text>
        <dbReference type="Rhea" id="RHEA:50416"/>
        <dbReference type="Rhea" id="RHEA-COMP:9613"/>
        <dbReference type="Rhea" id="RHEA-COMP:9622"/>
        <dbReference type="Rhea" id="RHEA-COMP:12672"/>
        <dbReference type="Rhea" id="RHEA-COMP:12673"/>
        <dbReference type="ChEBI" id="CHEBI:15378"/>
        <dbReference type="ChEBI" id="CHEBI:64719"/>
        <dbReference type="ChEBI" id="CHEBI:78442"/>
        <dbReference type="ChEBI" id="CHEBI:78494"/>
        <dbReference type="ChEBI" id="CHEBI:133044"/>
        <dbReference type="EC" id="2.3.2.6"/>
    </reaction>
</comment>
<comment type="subcellular location">
    <subcellularLocation>
        <location evidence="1 15">Cytoplasm</location>
    </subcellularLocation>
</comment>
<evidence type="ECO:0000256" key="6">
    <source>
        <dbReference type="ARBA" id="ARBA00050652"/>
    </source>
</evidence>
<dbReference type="EC" id="2.3.2.6" evidence="10 15"/>
<comment type="function">
    <text evidence="8 15">Functions in the N-end rule pathway of protein degradation where it conjugates Leu, Phe and, less efficiently, Met from aminoacyl-tRNAs to the N-termini of proteins containing an N-terminal arginine or lysine.</text>
</comment>
<dbReference type="InterPro" id="IPR042221">
    <property type="entry name" value="Leu/Phe-tRNA_Trfase_N"/>
</dbReference>
<gene>
    <name evidence="15" type="primary">aat</name>
    <name evidence="16" type="ORF">C4F51_07375</name>
</gene>
<dbReference type="GO" id="GO:0005737">
    <property type="term" value="C:cytoplasm"/>
    <property type="evidence" value="ECO:0007669"/>
    <property type="project" value="UniProtKB-SubCell"/>
</dbReference>
<accession>A0A928YTM4</accession>
<comment type="catalytic activity">
    <reaction evidence="5 15">
        <text>L-phenylalanyl-tRNA(Phe) + an N-terminal L-alpha-aminoacyl-[protein] = an N-terminal L-phenylalanyl-L-alpha-aminoacyl-[protein] + tRNA(Phe)</text>
        <dbReference type="Rhea" id="RHEA:43632"/>
        <dbReference type="Rhea" id="RHEA-COMP:9668"/>
        <dbReference type="Rhea" id="RHEA-COMP:9699"/>
        <dbReference type="Rhea" id="RHEA-COMP:10636"/>
        <dbReference type="Rhea" id="RHEA-COMP:10637"/>
        <dbReference type="ChEBI" id="CHEBI:78442"/>
        <dbReference type="ChEBI" id="CHEBI:78531"/>
        <dbReference type="ChEBI" id="CHEBI:78597"/>
        <dbReference type="ChEBI" id="CHEBI:83561"/>
        <dbReference type="EC" id="2.3.2.6"/>
    </reaction>
</comment>
<comment type="similarity">
    <text evidence="9 15">Belongs to the L/F-transferase family.</text>
</comment>
<dbReference type="Pfam" id="PF03588">
    <property type="entry name" value="Leu_Phe_trans"/>
    <property type="match status" value="1"/>
</dbReference>
<evidence type="ECO:0000256" key="5">
    <source>
        <dbReference type="ARBA" id="ARBA00050607"/>
    </source>
</evidence>
<comment type="catalytic activity">
    <reaction evidence="7 15">
        <text>N-terminal L-lysyl-[protein] + L-leucyl-tRNA(Leu) = N-terminal L-leucyl-L-lysyl-[protein] + tRNA(Leu) + H(+)</text>
        <dbReference type="Rhea" id="RHEA:12340"/>
        <dbReference type="Rhea" id="RHEA-COMP:9613"/>
        <dbReference type="Rhea" id="RHEA-COMP:9622"/>
        <dbReference type="Rhea" id="RHEA-COMP:12670"/>
        <dbReference type="Rhea" id="RHEA-COMP:12671"/>
        <dbReference type="ChEBI" id="CHEBI:15378"/>
        <dbReference type="ChEBI" id="CHEBI:65249"/>
        <dbReference type="ChEBI" id="CHEBI:78442"/>
        <dbReference type="ChEBI" id="CHEBI:78494"/>
        <dbReference type="ChEBI" id="CHEBI:133043"/>
        <dbReference type="EC" id="2.3.2.6"/>
    </reaction>
</comment>
<dbReference type="FunFam" id="3.40.630.70:FF:000001">
    <property type="entry name" value="Leucyl/phenylalanyl-tRNA--protein transferase"/>
    <property type="match status" value="1"/>
</dbReference>
<dbReference type="SUPFAM" id="SSF55729">
    <property type="entry name" value="Acyl-CoA N-acyltransferases (Nat)"/>
    <property type="match status" value="1"/>
</dbReference>
<protein>
    <recommendedName>
        <fullName evidence="11 15">Leucyl/phenylalanyl-tRNA--protein transferase</fullName>
        <ecNumber evidence="10 15">2.3.2.6</ecNumber>
    </recommendedName>
    <alternativeName>
        <fullName evidence="12 15">L/F-transferase</fullName>
    </alternativeName>
    <alternativeName>
        <fullName evidence="13 15">Leucyltransferase</fullName>
    </alternativeName>
    <alternativeName>
        <fullName evidence="14 15">Phenyalanyltransferase</fullName>
    </alternativeName>
</protein>
<dbReference type="InterPro" id="IPR004616">
    <property type="entry name" value="Leu/Phe-tRNA_Trfase"/>
</dbReference>
<dbReference type="AlphaFoldDB" id="A0A928YTM4"/>
<evidence type="ECO:0000256" key="9">
    <source>
        <dbReference type="ARBA" id="ARBA00061535"/>
    </source>
</evidence>
<evidence type="ECO:0000256" key="1">
    <source>
        <dbReference type="ARBA" id="ARBA00004496"/>
    </source>
</evidence>
<evidence type="ECO:0000313" key="16">
    <source>
        <dbReference type="EMBL" id="MBE8717012.1"/>
    </source>
</evidence>
<dbReference type="Gene3D" id="3.40.630.70">
    <property type="entry name" value="Leucyl/phenylalanyl-tRNA-protein transferase, C-terminal domain"/>
    <property type="match status" value="1"/>
</dbReference>
<dbReference type="NCBIfam" id="TIGR00667">
    <property type="entry name" value="aat"/>
    <property type="match status" value="1"/>
</dbReference>
<dbReference type="Gene3D" id="3.30.70.3550">
    <property type="entry name" value="Leucyl/phenylalanyl-tRNA-protein transferase, N-terminal domain"/>
    <property type="match status" value="1"/>
</dbReference>
<dbReference type="InterPro" id="IPR042203">
    <property type="entry name" value="Leu/Phe-tRNA_Trfase_C"/>
</dbReference>
<organism evidence="16 17">
    <name type="scientific">Cellvibrio polysaccharolyticus</name>
    <dbReference type="NCBI Taxonomy" id="2082724"/>
    <lineage>
        <taxon>Bacteria</taxon>
        <taxon>Pseudomonadati</taxon>
        <taxon>Pseudomonadota</taxon>
        <taxon>Gammaproteobacteria</taxon>
        <taxon>Cellvibrionales</taxon>
        <taxon>Cellvibrionaceae</taxon>
        <taxon>Cellvibrio</taxon>
    </lineage>
</organism>
<evidence type="ECO:0000256" key="15">
    <source>
        <dbReference type="HAMAP-Rule" id="MF_00688"/>
    </source>
</evidence>
<keyword evidence="4 15" id="KW-0012">Acyltransferase</keyword>
<proteinExistence type="inferred from homology"/>
<dbReference type="InterPro" id="IPR016181">
    <property type="entry name" value="Acyl_CoA_acyltransferase"/>
</dbReference>
<evidence type="ECO:0000313" key="17">
    <source>
        <dbReference type="Proteomes" id="UP000652567"/>
    </source>
</evidence>
<name>A0A928YTM4_9GAMM</name>
<dbReference type="FunFam" id="3.30.70.3550:FF:000001">
    <property type="entry name" value="Leucyl/phenylalanyl-tRNA--protein transferase"/>
    <property type="match status" value="1"/>
</dbReference>
<evidence type="ECO:0000256" key="11">
    <source>
        <dbReference type="ARBA" id="ARBA00074372"/>
    </source>
</evidence>
<comment type="caution">
    <text evidence="16">The sequence shown here is derived from an EMBL/GenBank/DDBJ whole genome shotgun (WGS) entry which is preliminary data.</text>
</comment>
<keyword evidence="3 15" id="KW-0808">Transferase</keyword>
<dbReference type="EMBL" id="PRDL01000001">
    <property type="protein sequence ID" value="MBE8717012.1"/>
    <property type="molecule type" value="Genomic_DNA"/>
</dbReference>
<keyword evidence="2 15" id="KW-0963">Cytoplasm</keyword>
<sequence length="235" mass="26504">MIPWLSPDNLLFPPVEMALTEPDGLLAAGGDLSSQRLLAAYHRGIFPWYNPGEPVLWWSPDPRTVIFPAEFQPSQSLRKLLRKNHFRITFDQQFSAVMRECAAATPERPATWISDDIIEAYTRLHHQGHAHSVEVWQDDQLAGGLYGIALGQVFFGESMFSRVSNASKIAFATLMSQLAQWQFAVVDCQVVNDHLLSLGAMEIPRRDFQKLLQTYVPQASLAPQGHWRAQEMCGN</sequence>
<dbReference type="PANTHER" id="PTHR30098:SF2">
    <property type="entry name" value="LEUCYL_PHENYLALANYL-TRNA--PROTEIN TRANSFERASE"/>
    <property type="match status" value="1"/>
</dbReference>
<reference evidence="16" key="1">
    <citation type="submission" date="2018-07" db="EMBL/GenBank/DDBJ databases">
        <title>Genome assembly of strain Ka43.</title>
        <authorList>
            <person name="Kukolya J."/>
            <person name="Nagy I."/>
            <person name="Horvath B."/>
            <person name="Toth A."/>
        </authorList>
    </citation>
    <scope>NUCLEOTIDE SEQUENCE</scope>
    <source>
        <strain evidence="16">KB43</strain>
    </source>
</reference>
<evidence type="ECO:0000256" key="4">
    <source>
        <dbReference type="ARBA" id="ARBA00023315"/>
    </source>
</evidence>
<dbReference type="GO" id="GO:0008914">
    <property type="term" value="F:leucyl-tRNA--protein transferase activity"/>
    <property type="evidence" value="ECO:0007669"/>
    <property type="project" value="UniProtKB-UniRule"/>
</dbReference>
<dbReference type="PANTHER" id="PTHR30098">
    <property type="entry name" value="LEUCYL/PHENYLALANYL-TRNA--PROTEIN TRANSFERASE"/>
    <property type="match status" value="1"/>
</dbReference>
<evidence type="ECO:0000256" key="7">
    <source>
        <dbReference type="ARBA" id="ARBA00051538"/>
    </source>
</evidence>
<dbReference type="HAMAP" id="MF_00688">
    <property type="entry name" value="Leu_Phe_trans"/>
    <property type="match status" value="1"/>
</dbReference>
<evidence type="ECO:0000256" key="10">
    <source>
        <dbReference type="ARBA" id="ARBA00066767"/>
    </source>
</evidence>
<evidence type="ECO:0000256" key="3">
    <source>
        <dbReference type="ARBA" id="ARBA00022679"/>
    </source>
</evidence>
<dbReference type="RefSeq" id="WP_193908529.1">
    <property type="nucleotide sequence ID" value="NZ_PRDL01000001.1"/>
</dbReference>
<evidence type="ECO:0000256" key="12">
    <source>
        <dbReference type="ARBA" id="ARBA00077136"/>
    </source>
</evidence>
<keyword evidence="17" id="KW-1185">Reference proteome</keyword>
<dbReference type="Proteomes" id="UP000652567">
    <property type="component" value="Unassembled WGS sequence"/>
</dbReference>
<evidence type="ECO:0000256" key="14">
    <source>
        <dbReference type="ARBA" id="ARBA00083640"/>
    </source>
</evidence>
<evidence type="ECO:0000256" key="8">
    <source>
        <dbReference type="ARBA" id="ARBA00054043"/>
    </source>
</evidence>
<evidence type="ECO:0000256" key="13">
    <source>
        <dbReference type="ARBA" id="ARBA00077165"/>
    </source>
</evidence>
<dbReference type="GO" id="GO:0030163">
    <property type="term" value="P:protein catabolic process"/>
    <property type="evidence" value="ECO:0007669"/>
    <property type="project" value="UniProtKB-UniRule"/>
</dbReference>
<evidence type="ECO:0000256" key="2">
    <source>
        <dbReference type="ARBA" id="ARBA00022490"/>
    </source>
</evidence>